<dbReference type="AlphaFoldDB" id="A0A6J4PND7"/>
<organism evidence="1">
    <name type="scientific">uncultured Phycisphaerae bacterium</name>
    <dbReference type="NCBI Taxonomy" id="904963"/>
    <lineage>
        <taxon>Bacteria</taxon>
        <taxon>Pseudomonadati</taxon>
        <taxon>Planctomycetota</taxon>
        <taxon>Phycisphaerae</taxon>
        <taxon>environmental samples</taxon>
    </lineage>
</organism>
<reference evidence="1" key="1">
    <citation type="submission" date="2020-02" db="EMBL/GenBank/DDBJ databases">
        <authorList>
            <person name="Meier V. D."/>
        </authorList>
    </citation>
    <scope>NUCLEOTIDE SEQUENCE</scope>
    <source>
        <strain evidence="1">AVDCRST_MAG64</strain>
    </source>
</reference>
<proteinExistence type="predicted"/>
<dbReference type="EMBL" id="CADCUQ010000602">
    <property type="protein sequence ID" value="CAA9417564.1"/>
    <property type="molecule type" value="Genomic_DNA"/>
</dbReference>
<sequence length="105" mass="11998">MADRIGEEFADQRVVLDDDEFLECTFNRCQLVYRGGERAYLVRCRFTQCSFEFEDAAGRTLLFLQAVYRNMGPAGAQLVEGTFDEIRRRHEPGPSRPARAGAMEV</sequence>
<protein>
    <submittedName>
        <fullName evidence="1">Uncharacterized protein</fullName>
    </submittedName>
</protein>
<evidence type="ECO:0000313" key="1">
    <source>
        <dbReference type="EMBL" id="CAA9417564.1"/>
    </source>
</evidence>
<name>A0A6J4PND7_9BACT</name>
<accession>A0A6J4PND7</accession>
<gene>
    <name evidence="1" type="ORF">AVDCRST_MAG64-2666</name>
</gene>